<dbReference type="OrthoDB" id="7457040at2759"/>
<organism evidence="1 2">
    <name type="scientific">Jimgerdemannia flammicorona</name>
    <dbReference type="NCBI Taxonomy" id="994334"/>
    <lineage>
        <taxon>Eukaryota</taxon>
        <taxon>Fungi</taxon>
        <taxon>Fungi incertae sedis</taxon>
        <taxon>Mucoromycota</taxon>
        <taxon>Mucoromycotina</taxon>
        <taxon>Endogonomycetes</taxon>
        <taxon>Endogonales</taxon>
        <taxon>Endogonaceae</taxon>
        <taxon>Jimgerdemannia</taxon>
    </lineage>
</organism>
<sequence length="203" mass="22347">MDRDAYESSHNLETRSETLKYDTKILPSLEKPIKIPIMADAIPTTPLPFTTLPPAVPPTSRFNIIKTWWYRSERTSEVSEARILTRLQFFGLADRFETAGSAATSNTNARVGLVDLGDGVRKINTLVVEQNGNEFVVGTDGSPKIKKGDAAGKREGEQGFLAEMGYTPKPQTQLDFKSNASPTMEEIAGEQKHNLVMCHGYGA</sequence>
<name>A0A433DJU4_9FUNG</name>
<reference evidence="1 2" key="1">
    <citation type="journal article" date="2018" name="New Phytol.">
        <title>Phylogenomics of Endogonaceae and evolution of mycorrhizas within Mucoromycota.</title>
        <authorList>
            <person name="Chang Y."/>
            <person name="Desiro A."/>
            <person name="Na H."/>
            <person name="Sandor L."/>
            <person name="Lipzen A."/>
            <person name="Clum A."/>
            <person name="Barry K."/>
            <person name="Grigoriev I.V."/>
            <person name="Martin F.M."/>
            <person name="Stajich J.E."/>
            <person name="Smith M.E."/>
            <person name="Bonito G."/>
            <person name="Spatafora J.W."/>
        </authorList>
    </citation>
    <scope>NUCLEOTIDE SEQUENCE [LARGE SCALE GENOMIC DNA]</scope>
    <source>
        <strain evidence="1 2">GMNB39</strain>
    </source>
</reference>
<dbReference type="EMBL" id="RBNI01000912">
    <property type="protein sequence ID" value="RUP51162.1"/>
    <property type="molecule type" value="Genomic_DNA"/>
</dbReference>
<feature type="non-terminal residue" evidence="1">
    <location>
        <position position="203"/>
    </location>
</feature>
<evidence type="ECO:0000313" key="2">
    <source>
        <dbReference type="Proteomes" id="UP000268093"/>
    </source>
</evidence>
<gene>
    <name evidence="1" type="ORF">BC936DRAFT_149621</name>
</gene>
<evidence type="ECO:0000313" key="1">
    <source>
        <dbReference type="EMBL" id="RUP51162.1"/>
    </source>
</evidence>
<comment type="caution">
    <text evidence="1">The sequence shown here is derived from an EMBL/GenBank/DDBJ whole genome shotgun (WGS) entry which is preliminary data.</text>
</comment>
<dbReference type="Proteomes" id="UP000268093">
    <property type="component" value="Unassembled WGS sequence"/>
</dbReference>
<proteinExistence type="predicted"/>
<accession>A0A433DJU4</accession>
<dbReference type="AlphaFoldDB" id="A0A433DJU4"/>
<keyword evidence="2" id="KW-1185">Reference proteome</keyword>
<protein>
    <submittedName>
        <fullName evidence="1">Uncharacterized protein</fullName>
    </submittedName>
</protein>